<keyword evidence="8" id="KW-1185">Reference proteome</keyword>
<organism evidence="7 8">
    <name type="scientific">Aspergillus cavernicola</name>
    <dbReference type="NCBI Taxonomy" id="176166"/>
    <lineage>
        <taxon>Eukaryota</taxon>
        <taxon>Fungi</taxon>
        <taxon>Dikarya</taxon>
        <taxon>Ascomycota</taxon>
        <taxon>Pezizomycotina</taxon>
        <taxon>Eurotiomycetes</taxon>
        <taxon>Eurotiomycetidae</taxon>
        <taxon>Eurotiales</taxon>
        <taxon>Aspergillaceae</taxon>
        <taxon>Aspergillus</taxon>
        <taxon>Aspergillus subgen. Nidulantes</taxon>
    </lineage>
</organism>
<comment type="subcellular location">
    <subcellularLocation>
        <location evidence="1">Membrane</location>
        <topology evidence="1">Single-pass membrane protein</topology>
    </subcellularLocation>
</comment>
<reference evidence="7 8" key="1">
    <citation type="submission" date="2024-07" db="EMBL/GenBank/DDBJ databases">
        <title>Section-level genome sequencing and comparative genomics of Aspergillus sections Usti and Cavernicolus.</title>
        <authorList>
            <consortium name="Lawrence Berkeley National Laboratory"/>
            <person name="Nybo J.L."/>
            <person name="Vesth T.C."/>
            <person name="Theobald S."/>
            <person name="Frisvad J.C."/>
            <person name="Larsen T.O."/>
            <person name="Kjaerboelling I."/>
            <person name="Rothschild-Mancinelli K."/>
            <person name="Lyhne E.K."/>
            <person name="Kogle M.E."/>
            <person name="Barry K."/>
            <person name="Clum A."/>
            <person name="Na H."/>
            <person name="Ledsgaard L."/>
            <person name="Lin J."/>
            <person name="Lipzen A."/>
            <person name="Kuo A."/>
            <person name="Riley R."/>
            <person name="Mondo S."/>
            <person name="LaButti K."/>
            <person name="Haridas S."/>
            <person name="Pangalinan J."/>
            <person name="Salamov A.A."/>
            <person name="Simmons B.A."/>
            <person name="Magnuson J.K."/>
            <person name="Chen J."/>
            <person name="Drula E."/>
            <person name="Henrissat B."/>
            <person name="Wiebenga A."/>
            <person name="Lubbers R.J."/>
            <person name="Gomes A.C."/>
            <person name="Makela M.R."/>
            <person name="Stajich J."/>
            <person name="Grigoriev I.V."/>
            <person name="Mortensen U.H."/>
            <person name="De vries R.P."/>
            <person name="Baker S.E."/>
            <person name="Andersen M.R."/>
        </authorList>
    </citation>
    <scope>NUCLEOTIDE SEQUENCE [LARGE SCALE GENOMIC DNA]</scope>
    <source>
        <strain evidence="7 8">CBS 600.67</strain>
    </source>
</reference>
<dbReference type="InterPro" id="IPR051694">
    <property type="entry name" value="Immunoregulatory_rcpt-like"/>
</dbReference>
<evidence type="ECO:0000313" key="7">
    <source>
        <dbReference type="EMBL" id="KAL2823445.1"/>
    </source>
</evidence>
<comment type="caution">
    <text evidence="7">The sequence shown here is derived from an EMBL/GenBank/DDBJ whole genome shotgun (WGS) entry which is preliminary data.</text>
</comment>
<protein>
    <recommendedName>
        <fullName evidence="9">Mid2 domain-containing protein</fullName>
    </recommendedName>
</protein>
<accession>A0ABR4I6R6</accession>
<keyword evidence="3 6" id="KW-1133">Transmembrane helix</keyword>
<evidence type="ECO:0000256" key="6">
    <source>
        <dbReference type="SAM" id="Phobius"/>
    </source>
</evidence>
<feature type="region of interest" description="Disordered" evidence="5">
    <location>
        <begin position="233"/>
        <end position="305"/>
    </location>
</feature>
<dbReference type="PANTHER" id="PTHR15549">
    <property type="entry name" value="PAIRED IMMUNOGLOBULIN-LIKE TYPE 2 RECEPTOR"/>
    <property type="match status" value="1"/>
</dbReference>
<evidence type="ECO:0000256" key="4">
    <source>
        <dbReference type="ARBA" id="ARBA00023136"/>
    </source>
</evidence>
<proteinExistence type="predicted"/>
<gene>
    <name evidence="7" type="ORF">BDW59DRAFT_163226</name>
</gene>
<evidence type="ECO:0000256" key="5">
    <source>
        <dbReference type="SAM" id="MobiDB-lite"/>
    </source>
</evidence>
<evidence type="ECO:0000313" key="8">
    <source>
        <dbReference type="Proteomes" id="UP001610335"/>
    </source>
</evidence>
<dbReference type="Proteomes" id="UP001610335">
    <property type="component" value="Unassembled WGS sequence"/>
</dbReference>
<evidence type="ECO:0008006" key="9">
    <source>
        <dbReference type="Google" id="ProtNLM"/>
    </source>
</evidence>
<keyword evidence="4 6" id="KW-0472">Membrane</keyword>
<feature type="transmembrane region" description="Helical" evidence="6">
    <location>
        <begin position="205"/>
        <end position="227"/>
    </location>
</feature>
<dbReference type="EMBL" id="JBFXLS010000052">
    <property type="protein sequence ID" value="KAL2823445.1"/>
    <property type="molecule type" value="Genomic_DNA"/>
</dbReference>
<sequence>MTTDITTTPTAGSPLPLTTTFTPAPECLEDLWRLNSEWSGVYTYFANLGPDNTEKCLPSGWDSTVYYSPGLACPSGFLTGSTSVSDGETIATCCPVYTKSRWTFVQRTPGDDAKPWHTFESCYYNMTADAEYTITNTDDGSTFTSATAGSMTSGDGWNAYGLEIRWRASDLSSAPATASASATETETTPQGTSEESSGLSTGAKAGIGIGVGVGGLLAILAVGFLILRGRKRRGEDSGDLSGTNGDLCPGGPVQHELYGSGSPMLQHHDHELDSNPVYEKGGFQGARSPLREPVEPAELEGPSIR</sequence>
<evidence type="ECO:0000256" key="1">
    <source>
        <dbReference type="ARBA" id="ARBA00004167"/>
    </source>
</evidence>
<evidence type="ECO:0000256" key="3">
    <source>
        <dbReference type="ARBA" id="ARBA00022989"/>
    </source>
</evidence>
<feature type="region of interest" description="Disordered" evidence="5">
    <location>
        <begin position="173"/>
        <end position="200"/>
    </location>
</feature>
<evidence type="ECO:0000256" key="2">
    <source>
        <dbReference type="ARBA" id="ARBA00022692"/>
    </source>
</evidence>
<keyword evidence="2 6" id="KW-0812">Transmembrane</keyword>
<name>A0ABR4I6R6_9EURO</name>